<proteinExistence type="predicted"/>
<protein>
    <submittedName>
        <fullName evidence="2">Uncharacterized protein</fullName>
    </submittedName>
</protein>
<dbReference type="EMBL" id="CAUOFW020008791">
    <property type="protein sequence ID" value="CAK9183883.1"/>
    <property type="molecule type" value="Genomic_DNA"/>
</dbReference>
<evidence type="ECO:0000256" key="1">
    <source>
        <dbReference type="SAM" id="SignalP"/>
    </source>
</evidence>
<dbReference type="Proteomes" id="UP001642360">
    <property type="component" value="Unassembled WGS sequence"/>
</dbReference>
<accession>A0ABC8US32</accession>
<feature type="signal peptide" evidence="1">
    <location>
        <begin position="1"/>
        <end position="28"/>
    </location>
</feature>
<dbReference type="AlphaFoldDB" id="A0ABC8US32"/>
<name>A0ABC8US32_9AQUA</name>
<evidence type="ECO:0000313" key="3">
    <source>
        <dbReference type="Proteomes" id="UP001642360"/>
    </source>
</evidence>
<sequence length="113" mass="11860">MVSLGRLFPLLLVLCIVCSSTTLHTAKAIRLLDMEQWLKKQVPLLESHPRGPVPPSGGSPCTYIPGQGSGTCTLNGMNFAGHVVRAPPAFPGAGSNFAAATMTKEAKEENPSS</sequence>
<dbReference type="PANTHER" id="PTHR33592">
    <property type="entry name" value="TRANSMEMBRANE PROTEIN"/>
    <property type="match status" value="1"/>
</dbReference>
<organism evidence="2 3">
    <name type="scientific">Ilex paraguariensis</name>
    <name type="common">yerba mate</name>
    <dbReference type="NCBI Taxonomy" id="185542"/>
    <lineage>
        <taxon>Eukaryota</taxon>
        <taxon>Viridiplantae</taxon>
        <taxon>Streptophyta</taxon>
        <taxon>Embryophyta</taxon>
        <taxon>Tracheophyta</taxon>
        <taxon>Spermatophyta</taxon>
        <taxon>Magnoliopsida</taxon>
        <taxon>eudicotyledons</taxon>
        <taxon>Gunneridae</taxon>
        <taxon>Pentapetalae</taxon>
        <taxon>asterids</taxon>
        <taxon>campanulids</taxon>
        <taxon>Aquifoliales</taxon>
        <taxon>Aquifoliaceae</taxon>
        <taxon>Ilex</taxon>
    </lineage>
</organism>
<keyword evidence="1" id="KW-0732">Signal</keyword>
<reference evidence="2 3" key="1">
    <citation type="submission" date="2024-02" db="EMBL/GenBank/DDBJ databases">
        <authorList>
            <person name="Vignale AGUSTIN F."/>
            <person name="Sosa J E."/>
            <person name="Modenutti C."/>
        </authorList>
    </citation>
    <scope>NUCLEOTIDE SEQUENCE [LARGE SCALE GENOMIC DNA]</scope>
</reference>
<keyword evidence="3" id="KW-1185">Reference proteome</keyword>
<dbReference type="PANTHER" id="PTHR33592:SF10">
    <property type="entry name" value="TRANSMEMBRANE PROTEIN"/>
    <property type="match status" value="1"/>
</dbReference>
<evidence type="ECO:0000313" key="2">
    <source>
        <dbReference type="EMBL" id="CAK9183883.1"/>
    </source>
</evidence>
<comment type="caution">
    <text evidence="2">The sequence shown here is derived from an EMBL/GenBank/DDBJ whole genome shotgun (WGS) entry which is preliminary data.</text>
</comment>
<feature type="chain" id="PRO_5044775807" evidence="1">
    <location>
        <begin position="29"/>
        <end position="113"/>
    </location>
</feature>
<gene>
    <name evidence="2" type="ORF">ILEXP_LOCUS54179</name>
</gene>